<dbReference type="SUPFAM" id="SSF50952">
    <property type="entry name" value="Soluble quinoprotein glucose dehydrogenase"/>
    <property type="match status" value="1"/>
</dbReference>
<protein>
    <submittedName>
        <fullName evidence="2">Glucose/arabinose dehydrogenase</fullName>
    </submittedName>
</protein>
<dbReference type="Pfam" id="PF07995">
    <property type="entry name" value="GSDH"/>
    <property type="match status" value="1"/>
</dbReference>
<dbReference type="InterPro" id="IPR011042">
    <property type="entry name" value="6-blade_b-propeller_TolB-like"/>
</dbReference>
<dbReference type="PROSITE" id="PS51257">
    <property type="entry name" value="PROKAR_LIPOPROTEIN"/>
    <property type="match status" value="1"/>
</dbReference>
<dbReference type="Proteomes" id="UP000278962">
    <property type="component" value="Unassembled WGS sequence"/>
</dbReference>
<dbReference type="EMBL" id="RBIL01000001">
    <property type="protein sequence ID" value="RKQ93584.1"/>
    <property type="molecule type" value="Genomic_DNA"/>
</dbReference>
<evidence type="ECO:0000313" key="3">
    <source>
        <dbReference type="Proteomes" id="UP000278962"/>
    </source>
</evidence>
<dbReference type="InterPro" id="IPR012938">
    <property type="entry name" value="Glc/Sorbosone_DH"/>
</dbReference>
<reference evidence="2 3" key="1">
    <citation type="submission" date="2018-10" db="EMBL/GenBank/DDBJ databases">
        <title>Genomic Encyclopedia of Archaeal and Bacterial Type Strains, Phase II (KMG-II): from individual species to whole genera.</title>
        <authorList>
            <person name="Goeker M."/>
        </authorList>
    </citation>
    <scope>NUCLEOTIDE SEQUENCE [LARGE SCALE GENOMIC DNA]</scope>
    <source>
        <strain evidence="2 3">DSM 14954</strain>
    </source>
</reference>
<dbReference type="RefSeq" id="WP_170179158.1">
    <property type="nucleotide sequence ID" value="NZ_RBIL01000001.1"/>
</dbReference>
<dbReference type="PANTHER" id="PTHR19328:SF75">
    <property type="entry name" value="ALDOSE SUGAR DEHYDROGENASE YLII"/>
    <property type="match status" value="1"/>
</dbReference>
<name>A0A660LJQ3_9ACTN</name>
<accession>A0A660LJQ3</accession>
<comment type="caution">
    <text evidence="2">The sequence shown here is derived from an EMBL/GenBank/DDBJ whole genome shotgun (WGS) entry which is preliminary data.</text>
</comment>
<proteinExistence type="predicted"/>
<gene>
    <name evidence="2" type="ORF">C8N24_3454</name>
</gene>
<feature type="domain" description="Glucose/Sorbosone dehydrogenase" evidence="1">
    <location>
        <begin position="48"/>
        <end position="340"/>
    </location>
</feature>
<sequence length="378" mass="40362">MRRPFAIVAALLALAGCGGEDASERPQVPAPSGIRLLEVGSFESPLFVTAPPEDRERVFVVEQGGTIRIVGQDEPFLDISDRLEAGGERGLLGLAFAPDYASSGLFYVYYTAKDGANTLAEYKRASDTAGDPGSERVLIAQEDSEPNHNGGMITFGPDGKLYVGMGDGGGGGDQHGQIGNGQSLDTILGKILRIDPAPDGDRPYTIPDDNPFVGRDGARGEIYAYGLRNPWRFSFDRQTGDLTIGDVGQNAVEEIDWVRAGEGAGANFGWRVFEGSDRFTEGEAAEDAIEPVIDARHSDGYCSITGGYVVRSPELSSWAGDYVYGDLCLGTLMRAELPDGSPSETGLEVQQLSSFGEDAQGRLYATSLNGPVYRLVEQ</sequence>
<evidence type="ECO:0000313" key="2">
    <source>
        <dbReference type="EMBL" id="RKQ93584.1"/>
    </source>
</evidence>
<keyword evidence="3" id="KW-1185">Reference proteome</keyword>
<dbReference type="Gene3D" id="2.120.10.30">
    <property type="entry name" value="TolB, C-terminal domain"/>
    <property type="match status" value="1"/>
</dbReference>
<dbReference type="AlphaFoldDB" id="A0A660LJQ3"/>
<dbReference type="InterPro" id="IPR011041">
    <property type="entry name" value="Quinoprot_gluc/sorb_DH_b-prop"/>
</dbReference>
<dbReference type="PANTHER" id="PTHR19328">
    <property type="entry name" value="HEDGEHOG-INTERACTING PROTEIN"/>
    <property type="match status" value="1"/>
</dbReference>
<organism evidence="2 3">
    <name type="scientific">Solirubrobacter pauli</name>
    <dbReference type="NCBI Taxonomy" id="166793"/>
    <lineage>
        <taxon>Bacteria</taxon>
        <taxon>Bacillati</taxon>
        <taxon>Actinomycetota</taxon>
        <taxon>Thermoleophilia</taxon>
        <taxon>Solirubrobacterales</taxon>
        <taxon>Solirubrobacteraceae</taxon>
        <taxon>Solirubrobacter</taxon>
    </lineage>
</organism>
<evidence type="ECO:0000259" key="1">
    <source>
        <dbReference type="Pfam" id="PF07995"/>
    </source>
</evidence>